<dbReference type="AlphaFoldDB" id="A0A8J7GZW2"/>
<dbReference type="InterPro" id="IPR016039">
    <property type="entry name" value="Thiolase-like"/>
</dbReference>
<evidence type="ECO:0000256" key="2">
    <source>
        <dbReference type="ARBA" id="ARBA00022679"/>
    </source>
</evidence>
<dbReference type="EC" id="2.3.1.179" evidence="5"/>
<dbReference type="InterPro" id="IPR014030">
    <property type="entry name" value="Ketoacyl_synth_N"/>
</dbReference>
<gene>
    <name evidence="5" type="ORF">IW245_007720</name>
</gene>
<dbReference type="GO" id="GO:0004315">
    <property type="term" value="F:3-oxoacyl-[acyl-carrier-protein] synthase activity"/>
    <property type="evidence" value="ECO:0007669"/>
    <property type="project" value="UniProtKB-EC"/>
</dbReference>
<dbReference type="Gene3D" id="3.40.47.10">
    <property type="match status" value="2"/>
</dbReference>
<dbReference type="Proteomes" id="UP000622552">
    <property type="component" value="Unassembled WGS sequence"/>
</dbReference>
<evidence type="ECO:0000313" key="6">
    <source>
        <dbReference type="Proteomes" id="UP000622552"/>
    </source>
</evidence>
<dbReference type="Pfam" id="PF00109">
    <property type="entry name" value="ketoacyl-synt"/>
    <property type="match status" value="1"/>
</dbReference>
<dbReference type="EMBL" id="JADOUF010000001">
    <property type="protein sequence ID" value="MBG6141526.1"/>
    <property type="molecule type" value="Genomic_DNA"/>
</dbReference>
<dbReference type="RefSeq" id="WP_197007926.1">
    <property type="nucleotide sequence ID" value="NZ_BONS01000013.1"/>
</dbReference>
<organism evidence="5 6">
    <name type="scientific">Longispora fulva</name>
    <dbReference type="NCBI Taxonomy" id="619741"/>
    <lineage>
        <taxon>Bacteria</taxon>
        <taxon>Bacillati</taxon>
        <taxon>Actinomycetota</taxon>
        <taxon>Actinomycetes</taxon>
        <taxon>Micromonosporales</taxon>
        <taxon>Micromonosporaceae</taxon>
        <taxon>Longispora</taxon>
    </lineage>
</organism>
<feature type="domain" description="Ketosynthase family 3 (KS3)" evidence="4">
    <location>
        <begin position="2"/>
        <end position="407"/>
    </location>
</feature>
<comment type="caution">
    <text evidence="5">The sequence shown here is derived from an EMBL/GenBank/DDBJ whole genome shotgun (WGS) entry which is preliminary data.</text>
</comment>
<name>A0A8J7GZW2_9ACTN</name>
<comment type="similarity">
    <text evidence="1 3">Belongs to the thiolase-like superfamily. Beta-ketoacyl-ACP synthases family.</text>
</comment>
<dbReference type="PROSITE" id="PS52004">
    <property type="entry name" value="KS3_2"/>
    <property type="match status" value="1"/>
</dbReference>
<dbReference type="SMART" id="SM00825">
    <property type="entry name" value="PKS_KS"/>
    <property type="match status" value="1"/>
</dbReference>
<keyword evidence="6" id="KW-1185">Reference proteome</keyword>
<dbReference type="SUPFAM" id="SSF53901">
    <property type="entry name" value="Thiolase-like"/>
    <property type="match status" value="2"/>
</dbReference>
<dbReference type="InterPro" id="IPR014031">
    <property type="entry name" value="Ketoacyl_synth_C"/>
</dbReference>
<evidence type="ECO:0000313" key="5">
    <source>
        <dbReference type="EMBL" id="MBG6141526.1"/>
    </source>
</evidence>
<dbReference type="PANTHER" id="PTHR11712:SF347">
    <property type="entry name" value="BETA KETOACYL-ACYL CARRIER PROTEIN SYNTHASE"/>
    <property type="match status" value="1"/>
</dbReference>
<proteinExistence type="inferred from homology"/>
<evidence type="ECO:0000256" key="3">
    <source>
        <dbReference type="RuleBase" id="RU003694"/>
    </source>
</evidence>
<dbReference type="InterPro" id="IPR000794">
    <property type="entry name" value="Beta-ketoacyl_synthase"/>
</dbReference>
<dbReference type="PANTHER" id="PTHR11712">
    <property type="entry name" value="POLYKETIDE SYNTHASE-RELATED"/>
    <property type="match status" value="1"/>
</dbReference>
<evidence type="ECO:0000259" key="4">
    <source>
        <dbReference type="PROSITE" id="PS52004"/>
    </source>
</evidence>
<protein>
    <submittedName>
        <fullName evidence="5">3-oxoacyl-[acyl-carrier-protein] synthase II</fullName>
        <ecNumber evidence="5">2.3.1.179</ecNumber>
    </submittedName>
</protein>
<keyword evidence="2 3" id="KW-0808">Transferase</keyword>
<dbReference type="GO" id="GO:0006633">
    <property type="term" value="P:fatty acid biosynthetic process"/>
    <property type="evidence" value="ECO:0007669"/>
    <property type="project" value="TreeGrafter"/>
</dbReference>
<accession>A0A8J7GZW2</accession>
<keyword evidence="5" id="KW-0012">Acyltransferase</keyword>
<dbReference type="NCBIfam" id="NF005589">
    <property type="entry name" value="PRK07314.1"/>
    <property type="match status" value="1"/>
</dbReference>
<dbReference type="CDD" id="cd00834">
    <property type="entry name" value="KAS_I_II"/>
    <property type="match status" value="1"/>
</dbReference>
<reference evidence="5" key="1">
    <citation type="submission" date="2020-11" db="EMBL/GenBank/DDBJ databases">
        <title>Sequencing the genomes of 1000 actinobacteria strains.</title>
        <authorList>
            <person name="Klenk H.-P."/>
        </authorList>
    </citation>
    <scope>NUCLEOTIDE SEQUENCE</scope>
    <source>
        <strain evidence="5">DSM 45356</strain>
    </source>
</reference>
<dbReference type="InterPro" id="IPR020841">
    <property type="entry name" value="PKS_Beta-ketoAc_synthase_dom"/>
</dbReference>
<evidence type="ECO:0000256" key="1">
    <source>
        <dbReference type="ARBA" id="ARBA00008467"/>
    </source>
</evidence>
<dbReference type="Pfam" id="PF02801">
    <property type="entry name" value="Ketoacyl-synt_C"/>
    <property type="match status" value="1"/>
</dbReference>
<sequence length="417" mass="41277">MNRSATVTGIGLVTPLGTTVEGFWKGLCAGPSGLGPPDGRGGPLLEVAGLAPAVEPLDLLPPKGAVSVDRFVLLAVAAADAALADAGIVVGRDVAPDRVAVLVSSAGGGMATYEAQVLGFAARGRVAVSPYLLPGMMMNQAAARIAIRFGVGGPSTAISSACAGGGQAVGEALRLLRAGEADVVLCGGTEAPFAATTVAGFANAGTLAHGWADPAAASRPFDARRNGLVLSEGAGMLVLERAAHADSRRAAGYADVLGWGATTDAHHPTMPRPDGAGAAACMRRALADAGLPPEAVGYLNAHATGTRLGDLAEARAVREVFGAAGPAVSSTKGVTGHLLGAAGAVEAAATALALGRGLLPPTRNLDDPDPGCALDHVLDVPRAAEVAVAMSNSFAFGGHNVSLVLGLPGTREGRHAH</sequence>